<proteinExistence type="predicted"/>
<evidence type="ECO:0000256" key="1">
    <source>
        <dbReference type="SAM" id="MobiDB-lite"/>
    </source>
</evidence>
<evidence type="ECO:0000313" key="3">
    <source>
        <dbReference type="Proteomes" id="UP000626092"/>
    </source>
</evidence>
<protein>
    <submittedName>
        <fullName evidence="2">Uncharacterized protein</fullName>
    </submittedName>
</protein>
<organism evidence="2 3">
    <name type="scientific">Rhododendron simsii</name>
    <name type="common">Sims's rhododendron</name>
    <dbReference type="NCBI Taxonomy" id="118357"/>
    <lineage>
        <taxon>Eukaryota</taxon>
        <taxon>Viridiplantae</taxon>
        <taxon>Streptophyta</taxon>
        <taxon>Embryophyta</taxon>
        <taxon>Tracheophyta</taxon>
        <taxon>Spermatophyta</taxon>
        <taxon>Magnoliopsida</taxon>
        <taxon>eudicotyledons</taxon>
        <taxon>Gunneridae</taxon>
        <taxon>Pentapetalae</taxon>
        <taxon>asterids</taxon>
        <taxon>Ericales</taxon>
        <taxon>Ericaceae</taxon>
        <taxon>Ericoideae</taxon>
        <taxon>Rhodoreae</taxon>
        <taxon>Rhododendron</taxon>
    </lineage>
</organism>
<name>A0A834HUM0_RHOSS</name>
<dbReference type="EMBL" id="WJXA01000001">
    <property type="protein sequence ID" value="KAF7154286.1"/>
    <property type="molecule type" value="Genomic_DNA"/>
</dbReference>
<accession>A0A834HUM0</accession>
<keyword evidence="3" id="KW-1185">Reference proteome</keyword>
<comment type="caution">
    <text evidence="2">The sequence shown here is derived from an EMBL/GenBank/DDBJ whole genome shotgun (WGS) entry which is preliminary data.</text>
</comment>
<reference evidence="2" key="1">
    <citation type="submission" date="2019-11" db="EMBL/GenBank/DDBJ databases">
        <authorList>
            <person name="Liu Y."/>
            <person name="Hou J."/>
            <person name="Li T.-Q."/>
            <person name="Guan C.-H."/>
            <person name="Wu X."/>
            <person name="Wu H.-Z."/>
            <person name="Ling F."/>
            <person name="Zhang R."/>
            <person name="Shi X.-G."/>
            <person name="Ren J.-P."/>
            <person name="Chen E.-F."/>
            <person name="Sun J.-M."/>
        </authorList>
    </citation>
    <scope>NUCLEOTIDE SEQUENCE</scope>
    <source>
        <strain evidence="2">Adult_tree_wgs_1</strain>
        <tissue evidence="2">Leaves</tissue>
    </source>
</reference>
<evidence type="ECO:0000313" key="2">
    <source>
        <dbReference type="EMBL" id="KAF7154286.1"/>
    </source>
</evidence>
<gene>
    <name evidence="2" type="ORF">RHSIM_Rhsim01G0138300</name>
</gene>
<dbReference type="AlphaFoldDB" id="A0A834HUM0"/>
<dbReference type="Proteomes" id="UP000626092">
    <property type="component" value="Unassembled WGS sequence"/>
</dbReference>
<sequence length="101" mass="11442">MEPYGSIVSSVFSNQEKLALSHGVQIIDDLIMKTKTTTFFLVLFVTLLMTRGPLQADAEEANYRRLLSDGWKYDDPESNGDTSHHHTTDTEPPDTWVKKRG</sequence>
<feature type="region of interest" description="Disordered" evidence="1">
    <location>
        <begin position="74"/>
        <end position="101"/>
    </location>
</feature>